<dbReference type="Proteomes" id="UP001293254">
    <property type="component" value="Unassembled WGS sequence"/>
</dbReference>
<dbReference type="AlphaFoldDB" id="A0AAE1YZX6"/>
<protein>
    <submittedName>
        <fullName evidence="2">Uncharacterized protein</fullName>
    </submittedName>
</protein>
<feature type="transmembrane region" description="Helical" evidence="1">
    <location>
        <begin position="84"/>
        <end position="101"/>
    </location>
</feature>
<accession>A0AAE1YZX6</accession>
<gene>
    <name evidence="2" type="ORF">Salat_0221400</name>
</gene>
<sequence length="138" mass="14078">MRGSSSEACSVRLIRGFAGGVTGSLLFWGRGTCSSDRNFSPFMVSIILSASLAPVSAASSNKSLISSAVCCGCLDGPSSPDFKGLLFSLGLVAFFLVFSLLRASSPLASSSSLGSPNLSSLVVLPLGPRSHGLVVSSW</sequence>
<name>A0AAE1YZX6_9LAMI</name>
<reference evidence="2" key="2">
    <citation type="journal article" date="2024" name="Plant">
        <title>Genomic evolution and insights into agronomic trait innovations of Sesamum species.</title>
        <authorList>
            <person name="Miao H."/>
            <person name="Wang L."/>
            <person name="Qu L."/>
            <person name="Liu H."/>
            <person name="Sun Y."/>
            <person name="Le M."/>
            <person name="Wang Q."/>
            <person name="Wei S."/>
            <person name="Zheng Y."/>
            <person name="Lin W."/>
            <person name="Duan Y."/>
            <person name="Cao H."/>
            <person name="Xiong S."/>
            <person name="Wang X."/>
            <person name="Wei L."/>
            <person name="Li C."/>
            <person name="Ma Q."/>
            <person name="Ju M."/>
            <person name="Zhao R."/>
            <person name="Li G."/>
            <person name="Mu C."/>
            <person name="Tian Q."/>
            <person name="Mei H."/>
            <person name="Zhang T."/>
            <person name="Gao T."/>
            <person name="Zhang H."/>
        </authorList>
    </citation>
    <scope>NUCLEOTIDE SEQUENCE</scope>
    <source>
        <strain evidence="2">3651</strain>
    </source>
</reference>
<keyword evidence="1" id="KW-1133">Transmembrane helix</keyword>
<proteinExistence type="predicted"/>
<keyword evidence="1" id="KW-0812">Transmembrane</keyword>
<reference evidence="2" key="1">
    <citation type="submission" date="2020-06" db="EMBL/GenBank/DDBJ databases">
        <authorList>
            <person name="Li T."/>
            <person name="Hu X."/>
            <person name="Zhang T."/>
            <person name="Song X."/>
            <person name="Zhang H."/>
            <person name="Dai N."/>
            <person name="Sheng W."/>
            <person name="Hou X."/>
            <person name="Wei L."/>
        </authorList>
    </citation>
    <scope>NUCLEOTIDE SEQUENCE</scope>
    <source>
        <strain evidence="2">3651</strain>
        <tissue evidence="2">Leaf</tissue>
    </source>
</reference>
<comment type="caution">
    <text evidence="2">The sequence shown here is derived from an EMBL/GenBank/DDBJ whole genome shotgun (WGS) entry which is preliminary data.</text>
</comment>
<feature type="transmembrane region" description="Helical" evidence="1">
    <location>
        <begin position="12"/>
        <end position="29"/>
    </location>
</feature>
<dbReference type="EMBL" id="JACGWO010000001">
    <property type="protein sequence ID" value="KAK4438868.1"/>
    <property type="molecule type" value="Genomic_DNA"/>
</dbReference>
<evidence type="ECO:0000313" key="2">
    <source>
        <dbReference type="EMBL" id="KAK4438868.1"/>
    </source>
</evidence>
<organism evidence="2 3">
    <name type="scientific">Sesamum alatum</name>
    <dbReference type="NCBI Taxonomy" id="300844"/>
    <lineage>
        <taxon>Eukaryota</taxon>
        <taxon>Viridiplantae</taxon>
        <taxon>Streptophyta</taxon>
        <taxon>Embryophyta</taxon>
        <taxon>Tracheophyta</taxon>
        <taxon>Spermatophyta</taxon>
        <taxon>Magnoliopsida</taxon>
        <taxon>eudicotyledons</taxon>
        <taxon>Gunneridae</taxon>
        <taxon>Pentapetalae</taxon>
        <taxon>asterids</taxon>
        <taxon>lamiids</taxon>
        <taxon>Lamiales</taxon>
        <taxon>Pedaliaceae</taxon>
        <taxon>Sesamum</taxon>
    </lineage>
</organism>
<keyword evidence="3" id="KW-1185">Reference proteome</keyword>
<keyword evidence="1" id="KW-0472">Membrane</keyword>
<evidence type="ECO:0000313" key="3">
    <source>
        <dbReference type="Proteomes" id="UP001293254"/>
    </source>
</evidence>
<evidence type="ECO:0000256" key="1">
    <source>
        <dbReference type="SAM" id="Phobius"/>
    </source>
</evidence>